<accession>A0ABY4RPS7</accession>
<evidence type="ECO:0000313" key="3">
    <source>
        <dbReference type="Proteomes" id="UP001057134"/>
    </source>
</evidence>
<dbReference type="InterPro" id="IPR024405">
    <property type="entry name" value="Phage_BhlA/UviB"/>
</dbReference>
<proteinExistence type="predicted"/>
<dbReference type="Proteomes" id="UP001057134">
    <property type="component" value="Chromosome"/>
</dbReference>
<reference evidence="2" key="2">
    <citation type="journal article" date="2021" name="J Anim Sci Technol">
        <title>Complete genome sequence of Paenibacillus konkukensis sp. nov. SK3146 as a potential probiotic strain.</title>
        <authorList>
            <person name="Jung H.I."/>
            <person name="Park S."/>
            <person name="Niu K.M."/>
            <person name="Lee S.W."/>
            <person name="Kothari D."/>
            <person name="Yi K.J."/>
            <person name="Kim S.K."/>
        </authorList>
    </citation>
    <scope>NUCLEOTIDE SEQUENCE</scope>
    <source>
        <strain evidence="2">SK3146</strain>
    </source>
</reference>
<name>A0ABY4RPS7_9BACL</name>
<sequence>MDLDILKYFLTQGPFAVLFAWLLISSRKESREREKSLIAENRKREGRLHDILDKFSEKYDVIITEIRDIQSRFKE</sequence>
<evidence type="ECO:0008006" key="4">
    <source>
        <dbReference type="Google" id="ProtNLM"/>
    </source>
</evidence>
<feature type="transmembrane region" description="Helical" evidence="1">
    <location>
        <begin position="6"/>
        <end position="24"/>
    </location>
</feature>
<protein>
    <recommendedName>
        <fullName evidence="4">BhlA holin family protein</fullName>
    </recommendedName>
</protein>
<dbReference type="Pfam" id="PF10960">
    <property type="entry name" value="Holin_BhlA"/>
    <property type="match status" value="1"/>
</dbReference>
<dbReference type="EMBL" id="CP027059">
    <property type="protein sequence ID" value="UQZ84032.1"/>
    <property type="molecule type" value="Genomic_DNA"/>
</dbReference>
<organism evidence="2 3">
    <name type="scientific">Paenibacillus konkukensis</name>
    <dbReference type="NCBI Taxonomy" id="2020716"/>
    <lineage>
        <taxon>Bacteria</taxon>
        <taxon>Bacillati</taxon>
        <taxon>Bacillota</taxon>
        <taxon>Bacilli</taxon>
        <taxon>Bacillales</taxon>
        <taxon>Paenibacillaceae</taxon>
        <taxon>Paenibacillus</taxon>
    </lineage>
</organism>
<evidence type="ECO:0000313" key="2">
    <source>
        <dbReference type="EMBL" id="UQZ84032.1"/>
    </source>
</evidence>
<keyword evidence="3" id="KW-1185">Reference proteome</keyword>
<reference evidence="2" key="1">
    <citation type="submission" date="2018-02" db="EMBL/GenBank/DDBJ databases">
        <authorList>
            <person name="Kim S.-K."/>
            <person name="Jung H.-I."/>
            <person name="Lee S.-W."/>
        </authorList>
    </citation>
    <scope>NUCLEOTIDE SEQUENCE</scope>
    <source>
        <strain evidence="2">SK3146</strain>
    </source>
</reference>
<evidence type="ECO:0000256" key="1">
    <source>
        <dbReference type="SAM" id="Phobius"/>
    </source>
</evidence>
<gene>
    <name evidence="2" type="ORF">SK3146_03244</name>
</gene>
<keyword evidence="1" id="KW-1133">Transmembrane helix</keyword>
<keyword evidence="1" id="KW-0472">Membrane</keyword>
<keyword evidence="1" id="KW-0812">Transmembrane</keyword>